<keyword evidence="5" id="KW-1185">Reference proteome</keyword>
<evidence type="ECO:0000256" key="1">
    <source>
        <dbReference type="ARBA" id="ARBA00022729"/>
    </source>
</evidence>
<dbReference type="Pfam" id="PF18962">
    <property type="entry name" value="Por_Secre_tail"/>
    <property type="match status" value="1"/>
</dbReference>
<evidence type="ECO:0000256" key="2">
    <source>
        <dbReference type="SAM" id="SignalP"/>
    </source>
</evidence>
<keyword evidence="1 2" id="KW-0732">Signal</keyword>
<sequence>MKLKLLFISFLLFSVTANSQLLQKNIEFAQAHLINANLAQVNDGTNDVVIASNLLSTASPEPMLKRLQDDGTIVWAKTYDDQTLANARIFDITNYFDLIFMTGSVDVNGVKKVFVARIEATTGDLLDDRYYDIINTNFNSTGLKVIVSESDATGDGNPNPGLLITGFLGNCANADPSCNFNEGFALRTDLNLNHFWVTEVESSVSGSLDYDFVNGVVETSDGFVLTGSATGQGNTSIQAGALAHKIDFEGNQVWDSSYIFGNSRDVSVDAYYDSTNDEIFMLNNYSNQHGFGVTVLDNANGTINASKSWYVNEVNFTLDFYGFSLRESLASANNLIIYGYRREYFDGANTNQTNIIIHEFEKSTGNQVGTSYQYLLPYQEPTGDDYGFWDSQLPLIYYPDMALYDTSVTTPIHYAVGYRNGDSATGGFSNIEFMNVDAQKMNACDHMSLNFTANALGTVNTITNVSSALVSVVESAMAINGTAITLTEDSCSNPLSIQSQKQFNIKLYPNPASDYVFLNEDIDIKKIRIMDITGKKVFETNSYLKDGGIFIGDLSKGIYFINIETRDNVSGNLKLIKN</sequence>
<protein>
    <recommendedName>
        <fullName evidence="3">Secretion system C-terminal sorting domain-containing protein</fullName>
    </recommendedName>
</protein>
<dbReference type="EMBL" id="BAAAGG010000001">
    <property type="protein sequence ID" value="GAA0751430.1"/>
    <property type="molecule type" value="Genomic_DNA"/>
</dbReference>
<accession>A0ABN1K0P3</accession>
<proteinExistence type="predicted"/>
<dbReference type="RefSeq" id="WP_224455287.1">
    <property type="nucleotide sequence ID" value="NZ_BAAAGG010000001.1"/>
</dbReference>
<reference evidence="4 5" key="1">
    <citation type="journal article" date="2019" name="Int. J. Syst. Evol. Microbiol.">
        <title>The Global Catalogue of Microorganisms (GCM) 10K type strain sequencing project: providing services to taxonomists for standard genome sequencing and annotation.</title>
        <authorList>
            <consortium name="The Broad Institute Genomics Platform"/>
            <consortium name="The Broad Institute Genome Sequencing Center for Infectious Disease"/>
            <person name="Wu L."/>
            <person name="Ma J."/>
        </authorList>
    </citation>
    <scope>NUCLEOTIDE SEQUENCE [LARGE SCALE GENOMIC DNA]</scope>
    <source>
        <strain evidence="4 5">JCM 16231</strain>
    </source>
</reference>
<feature type="domain" description="Secretion system C-terminal sorting" evidence="3">
    <location>
        <begin position="507"/>
        <end position="569"/>
    </location>
</feature>
<evidence type="ECO:0000313" key="4">
    <source>
        <dbReference type="EMBL" id="GAA0751430.1"/>
    </source>
</evidence>
<gene>
    <name evidence="4" type="ORF">GCM10009433_01490</name>
</gene>
<feature type="chain" id="PRO_5045154129" description="Secretion system C-terminal sorting domain-containing protein" evidence="2">
    <location>
        <begin position="20"/>
        <end position="578"/>
    </location>
</feature>
<dbReference type="Proteomes" id="UP001500185">
    <property type="component" value="Unassembled WGS sequence"/>
</dbReference>
<organism evidence="4 5">
    <name type="scientific">Psychroflexus lacisalsi</name>
    <dbReference type="NCBI Taxonomy" id="503928"/>
    <lineage>
        <taxon>Bacteria</taxon>
        <taxon>Pseudomonadati</taxon>
        <taxon>Bacteroidota</taxon>
        <taxon>Flavobacteriia</taxon>
        <taxon>Flavobacteriales</taxon>
        <taxon>Flavobacteriaceae</taxon>
        <taxon>Psychroflexus</taxon>
    </lineage>
</organism>
<dbReference type="InterPro" id="IPR026444">
    <property type="entry name" value="Secre_tail"/>
</dbReference>
<dbReference type="NCBIfam" id="TIGR04183">
    <property type="entry name" value="Por_Secre_tail"/>
    <property type="match status" value="1"/>
</dbReference>
<evidence type="ECO:0000313" key="5">
    <source>
        <dbReference type="Proteomes" id="UP001500185"/>
    </source>
</evidence>
<comment type="caution">
    <text evidence="4">The sequence shown here is derived from an EMBL/GenBank/DDBJ whole genome shotgun (WGS) entry which is preliminary data.</text>
</comment>
<name>A0ABN1K0P3_9FLAO</name>
<evidence type="ECO:0000259" key="3">
    <source>
        <dbReference type="Pfam" id="PF18962"/>
    </source>
</evidence>
<feature type="signal peptide" evidence="2">
    <location>
        <begin position="1"/>
        <end position="19"/>
    </location>
</feature>